<name>A0A7D9JK45_PARCT</name>
<keyword evidence="3" id="KW-1185">Reference proteome</keyword>
<feature type="non-terminal residue" evidence="2">
    <location>
        <position position="120"/>
    </location>
</feature>
<dbReference type="Proteomes" id="UP001152795">
    <property type="component" value="Unassembled WGS sequence"/>
</dbReference>
<dbReference type="OrthoDB" id="8051532at2759"/>
<feature type="region of interest" description="Disordered" evidence="1">
    <location>
        <begin position="87"/>
        <end position="120"/>
    </location>
</feature>
<gene>
    <name evidence="2" type="ORF">PACLA_8A042467</name>
</gene>
<accession>A0A7D9JK45</accession>
<organism evidence="2 3">
    <name type="scientific">Paramuricea clavata</name>
    <name type="common">Red gorgonian</name>
    <name type="synonym">Violescent sea-whip</name>
    <dbReference type="NCBI Taxonomy" id="317549"/>
    <lineage>
        <taxon>Eukaryota</taxon>
        <taxon>Metazoa</taxon>
        <taxon>Cnidaria</taxon>
        <taxon>Anthozoa</taxon>
        <taxon>Octocorallia</taxon>
        <taxon>Malacalcyonacea</taxon>
        <taxon>Plexauridae</taxon>
        <taxon>Paramuricea</taxon>
    </lineage>
</organism>
<dbReference type="PANTHER" id="PTHR47331">
    <property type="entry name" value="PHD-TYPE DOMAIN-CONTAINING PROTEIN"/>
    <property type="match status" value="1"/>
</dbReference>
<dbReference type="PANTHER" id="PTHR47331:SF1">
    <property type="entry name" value="GAG-LIKE PROTEIN"/>
    <property type="match status" value="1"/>
</dbReference>
<sequence length="120" mass="13657">MLSNLLHNTFKVLSHIHIAGIFAWSDSTACLQWIQVQGRYKQFVANLVEKINEKEEIVWKYVPSKENPADIGSRGSSDLETNEMWMSGPSWLNNSDSWPEQIVAKPSDVSEAESRTHSRP</sequence>
<evidence type="ECO:0000313" key="3">
    <source>
        <dbReference type="Proteomes" id="UP001152795"/>
    </source>
</evidence>
<evidence type="ECO:0000313" key="2">
    <source>
        <dbReference type="EMBL" id="CAB4031454.1"/>
    </source>
</evidence>
<dbReference type="EMBL" id="CACRXK020017643">
    <property type="protein sequence ID" value="CAB4031454.1"/>
    <property type="molecule type" value="Genomic_DNA"/>
</dbReference>
<reference evidence="2" key="1">
    <citation type="submission" date="2020-04" db="EMBL/GenBank/DDBJ databases">
        <authorList>
            <person name="Alioto T."/>
            <person name="Alioto T."/>
            <person name="Gomez Garrido J."/>
        </authorList>
    </citation>
    <scope>NUCLEOTIDE SEQUENCE</scope>
    <source>
        <strain evidence="2">A484AB</strain>
    </source>
</reference>
<proteinExistence type="predicted"/>
<comment type="caution">
    <text evidence="2">The sequence shown here is derived from an EMBL/GenBank/DDBJ whole genome shotgun (WGS) entry which is preliminary data.</text>
</comment>
<evidence type="ECO:0000256" key="1">
    <source>
        <dbReference type="SAM" id="MobiDB-lite"/>
    </source>
</evidence>
<dbReference type="AlphaFoldDB" id="A0A7D9JK45"/>
<protein>
    <submittedName>
        <fullName evidence="2">Uncharacterized protein</fullName>
    </submittedName>
</protein>